<dbReference type="EC" id="3.4.24.-" evidence="3"/>
<evidence type="ECO:0000313" key="4">
    <source>
        <dbReference type="Proteomes" id="UP001361239"/>
    </source>
</evidence>
<dbReference type="SUPFAM" id="SSF54106">
    <property type="entry name" value="LysM domain"/>
    <property type="match status" value="1"/>
</dbReference>
<dbReference type="PROSITE" id="PS51782">
    <property type="entry name" value="LYSM"/>
    <property type="match status" value="2"/>
</dbReference>
<evidence type="ECO:0000259" key="2">
    <source>
        <dbReference type="PROSITE" id="PS51782"/>
    </source>
</evidence>
<gene>
    <name evidence="3" type="ORF">WG901_01030</name>
</gene>
<dbReference type="PANTHER" id="PTHR21666">
    <property type="entry name" value="PEPTIDASE-RELATED"/>
    <property type="match status" value="1"/>
</dbReference>
<keyword evidence="4" id="KW-1185">Reference proteome</keyword>
<dbReference type="Proteomes" id="UP001361239">
    <property type="component" value="Unassembled WGS sequence"/>
</dbReference>
<dbReference type="GO" id="GO:0016787">
    <property type="term" value="F:hydrolase activity"/>
    <property type="evidence" value="ECO:0007669"/>
    <property type="project" value="UniProtKB-KW"/>
</dbReference>
<dbReference type="EMBL" id="JBBHJZ010000001">
    <property type="protein sequence ID" value="MEJ5975203.1"/>
    <property type="molecule type" value="Genomic_DNA"/>
</dbReference>
<sequence length="276" mass="29066">MKRAALLAAAAALLVAAGEPLPAERETEHVVTAGETLMGVANRAKVPRVLIIEANGLKAPYALRTGQKLKIPRTRRHTVARGDSGFTVAYRYAVPWKDIAVANGLSEDAPLKPGQVLLIPTLIATADPAPPASAASAAASAAAATAASATKIFGWPLQGTVRRGFTARTESDYHDGIDIRTPVGTAVRASAPGKVLFAGAEPRQFGNLVVIDHGNGWTSSYAFLSRVTVSENEDVRAGERIGLSGRTGMAKGPELHFELRRNNRPIDPAEELPEAK</sequence>
<dbReference type="CDD" id="cd12797">
    <property type="entry name" value="M23_peptidase"/>
    <property type="match status" value="1"/>
</dbReference>
<dbReference type="SUPFAM" id="SSF51261">
    <property type="entry name" value="Duplicated hybrid motif"/>
    <property type="match status" value="1"/>
</dbReference>
<name>A0ABU8RQC7_9SPHN</name>
<organism evidence="3 4">
    <name type="scientific">Novosphingobium anseongense</name>
    <dbReference type="NCBI Taxonomy" id="3133436"/>
    <lineage>
        <taxon>Bacteria</taxon>
        <taxon>Pseudomonadati</taxon>
        <taxon>Pseudomonadota</taxon>
        <taxon>Alphaproteobacteria</taxon>
        <taxon>Sphingomonadales</taxon>
        <taxon>Sphingomonadaceae</taxon>
        <taxon>Novosphingobium</taxon>
    </lineage>
</organism>
<dbReference type="InterPro" id="IPR011055">
    <property type="entry name" value="Dup_hybrid_motif"/>
</dbReference>
<comment type="caution">
    <text evidence="3">The sequence shown here is derived from an EMBL/GenBank/DDBJ whole genome shotgun (WGS) entry which is preliminary data.</text>
</comment>
<dbReference type="CDD" id="cd00118">
    <property type="entry name" value="LysM"/>
    <property type="match status" value="2"/>
</dbReference>
<dbReference type="Pfam" id="PF01551">
    <property type="entry name" value="Peptidase_M23"/>
    <property type="match status" value="1"/>
</dbReference>
<keyword evidence="3" id="KW-0378">Hydrolase</keyword>
<dbReference type="SMART" id="SM00257">
    <property type="entry name" value="LysM"/>
    <property type="match status" value="2"/>
</dbReference>
<protein>
    <submittedName>
        <fullName evidence="3">M23 family metallopeptidase</fullName>
        <ecNumber evidence="3">3.4.24.-</ecNumber>
    </submittedName>
</protein>
<proteinExistence type="predicted"/>
<dbReference type="InterPro" id="IPR050570">
    <property type="entry name" value="Cell_wall_metabolism_enzyme"/>
</dbReference>
<dbReference type="InterPro" id="IPR018392">
    <property type="entry name" value="LysM"/>
</dbReference>
<evidence type="ECO:0000313" key="3">
    <source>
        <dbReference type="EMBL" id="MEJ5975203.1"/>
    </source>
</evidence>
<dbReference type="Gene3D" id="2.70.70.10">
    <property type="entry name" value="Glucose Permease (Domain IIA)"/>
    <property type="match status" value="1"/>
</dbReference>
<dbReference type="RefSeq" id="WP_339585170.1">
    <property type="nucleotide sequence ID" value="NZ_JBBHJZ010000001.1"/>
</dbReference>
<dbReference type="InterPro" id="IPR016047">
    <property type="entry name" value="M23ase_b-sheet_dom"/>
</dbReference>
<reference evidence="3 4" key="1">
    <citation type="submission" date="2024-03" db="EMBL/GenBank/DDBJ databases">
        <authorList>
            <person name="Jo J.-H."/>
        </authorList>
    </citation>
    <scope>NUCLEOTIDE SEQUENCE [LARGE SCALE GENOMIC DNA]</scope>
    <source>
        <strain evidence="3 4">PS1R-30</strain>
    </source>
</reference>
<dbReference type="Gene3D" id="3.10.350.10">
    <property type="entry name" value="LysM domain"/>
    <property type="match status" value="2"/>
</dbReference>
<dbReference type="InterPro" id="IPR036779">
    <property type="entry name" value="LysM_dom_sf"/>
</dbReference>
<dbReference type="Pfam" id="PF01476">
    <property type="entry name" value="LysM"/>
    <property type="match status" value="2"/>
</dbReference>
<accession>A0ABU8RQC7</accession>
<keyword evidence="1" id="KW-0732">Signal</keyword>
<feature type="chain" id="PRO_5046985218" evidence="1">
    <location>
        <begin position="18"/>
        <end position="276"/>
    </location>
</feature>
<feature type="domain" description="LysM" evidence="2">
    <location>
        <begin position="27"/>
        <end position="71"/>
    </location>
</feature>
<evidence type="ECO:0000256" key="1">
    <source>
        <dbReference type="SAM" id="SignalP"/>
    </source>
</evidence>
<feature type="signal peptide" evidence="1">
    <location>
        <begin position="1"/>
        <end position="17"/>
    </location>
</feature>
<dbReference type="PANTHER" id="PTHR21666:SF270">
    <property type="entry name" value="MUREIN HYDROLASE ACTIVATOR ENVC"/>
    <property type="match status" value="1"/>
</dbReference>
<feature type="domain" description="LysM" evidence="2">
    <location>
        <begin position="75"/>
        <end position="119"/>
    </location>
</feature>